<reference evidence="1" key="2">
    <citation type="journal article" date="2020" name="Nat. Commun.">
        <title>Large-scale genome sequencing of mycorrhizal fungi provides insights into the early evolution of symbiotic traits.</title>
        <authorList>
            <person name="Miyauchi S."/>
            <person name="Kiss E."/>
            <person name="Kuo A."/>
            <person name="Drula E."/>
            <person name="Kohler A."/>
            <person name="Sanchez-Garcia M."/>
            <person name="Morin E."/>
            <person name="Andreopoulos B."/>
            <person name="Barry K.W."/>
            <person name="Bonito G."/>
            <person name="Buee M."/>
            <person name="Carver A."/>
            <person name="Chen C."/>
            <person name="Cichocki N."/>
            <person name="Clum A."/>
            <person name="Culley D."/>
            <person name="Crous P.W."/>
            <person name="Fauchery L."/>
            <person name="Girlanda M."/>
            <person name="Hayes R.D."/>
            <person name="Keri Z."/>
            <person name="LaButti K."/>
            <person name="Lipzen A."/>
            <person name="Lombard V."/>
            <person name="Magnuson J."/>
            <person name="Maillard F."/>
            <person name="Murat C."/>
            <person name="Nolan M."/>
            <person name="Ohm R.A."/>
            <person name="Pangilinan J."/>
            <person name="Pereira M.F."/>
            <person name="Perotto S."/>
            <person name="Peter M."/>
            <person name="Pfister S."/>
            <person name="Riley R."/>
            <person name="Sitrit Y."/>
            <person name="Stielow J.B."/>
            <person name="Szollosi G."/>
            <person name="Zifcakova L."/>
            <person name="Stursova M."/>
            <person name="Spatafora J.W."/>
            <person name="Tedersoo L."/>
            <person name="Vaario L.M."/>
            <person name="Yamada A."/>
            <person name="Yan M."/>
            <person name="Wang P."/>
            <person name="Xu J."/>
            <person name="Bruns T."/>
            <person name="Baldrian P."/>
            <person name="Vilgalys R."/>
            <person name="Dunand C."/>
            <person name="Henrissat B."/>
            <person name="Grigoriev I.V."/>
            <person name="Hibbett D."/>
            <person name="Nagy L.G."/>
            <person name="Martin F.M."/>
        </authorList>
    </citation>
    <scope>NUCLEOTIDE SEQUENCE</scope>
    <source>
        <strain evidence="1">P2</strain>
    </source>
</reference>
<evidence type="ECO:0000313" key="1">
    <source>
        <dbReference type="EMBL" id="KAF9645462.1"/>
    </source>
</evidence>
<protein>
    <submittedName>
        <fullName evidence="1">Dus-domain-containing protein</fullName>
    </submittedName>
</protein>
<name>A0ACB6Z7C3_THEGA</name>
<organism evidence="1 2">
    <name type="scientific">Thelephora ganbajun</name>
    <name type="common">Ganba fungus</name>
    <dbReference type="NCBI Taxonomy" id="370292"/>
    <lineage>
        <taxon>Eukaryota</taxon>
        <taxon>Fungi</taxon>
        <taxon>Dikarya</taxon>
        <taxon>Basidiomycota</taxon>
        <taxon>Agaricomycotina</taxon>
        <taxon>Agaricomycetes</taxon>
        <taxon>Thelephorales</taxon>
        <taxon>Thelephoraceae</taxon>
        <taxon>Thelephora</taxon>
    </lineage>
</organism>
<dbReference type="EMBL" id="MU118090">
    <property type="protein sequence ID" value="KAF9645462.1"/>
    <property type="molecule type" value="Genomic_DNA"/>
</dbReference>
<keyword evidence="2" id="KW-1185">Reference proteome</keyword>
<evidence type="ECO:0000313" key="2">
    <source>
        <dbReference type="Proteomes" id="UP000886501"/>
    </source>
</evidence>
<dbReference type="Proteomes" id="UP000886501">
    <property type="component" value="Unassembled WGS sequence"/>
</dbReference>
<comment type="caution">
    <text evidence="1">The sequence shown here is derived from an EMBL/GenBank/DDBJ whole genome shotgun (WGS) entry which is preliminary data.</text>
</comment>
<gene>
    <name evidence="1" type="ORF">BDM02DRAFT_3131080</name>
</gene>
<proteinExistence type="predicted"/>
<sequence length="1270" mass="138314">MMLFTVFSTAILCLWSLLLTSGPMYTPIISIPTLVSPVLTPLLSPAHGSSILILIEVCDATVPLTLPTCDPFDAPVHFSTPPVVLGSRRALHLAVGLLGLGCASIVLCAKGVVRLVDRAAFVTSTPPDRPAYLFPSLPSFPPSLGEPDSNIDWTPLSQPDAPGPLRRQVLARNTGVMSRRMFRPSPADSGYEGSPLLSRHAVSKQRQSRLRIVTGIDADSPLPSGPLPAAELGSGSPGGDDTSLRGPSSTPLFNPSTYQADWTSSVATDDPFWATGFADRDSVYQTPLELAATKSPLTPHPHKNHISNPAGLCFAPAVTTPVPAVQTGVPDWKSAREARDGFLYLRAERGHAAPSRLYCDFVSRRTALSPARTPNIQALRDILESKKAMLSRFSEKRSALLSPPDIYPRSLNRSSRVRARASWTTPVYPAAFRTSPKSSHPLRQVPMKSEERKSKFDLPVDIAMLADERMLPDAGASSSSAPFETALTNSRKNNLSASVVETPDDPASTSIDVGLRLLLKAIGEIGERSWSLDSEASGEITASMDLTLGEAPSFLDDLFDLPIHHSSQAVAVSEDQDTRPAPSVPTPTVHGSPSDAVLEDKAIVNERSIPPLHNSPIPSPSTHSFETSLSLGRIHGFLNDILQSPVHRFSRPTFEAHDPCELYPSSSLDNLEVPEDMSLLMDQSAPPSPIGSPTRSGSPIPPFEEVLSRIRAQKAAAAAQMDRVLPSTGDLETVSAGQPGRLETSMSLGKIADILDDIWSPPVREFSNRVRFKVNQDVGRPCPSGTSSASAIHIPEDTSYPMEQSIPCALAESSSGLAASVPSFENVVQNLHGPAPPDNPPNTRYGVQSSSTTLRSRHSPTIRALTLYRNFLLDAVQYLKMPSANRKLEGYDFYRTVLGSPKYVVAPMVDQSELAWRKLCRRYGAGLAYTPMINAKMFAPTTKKTFREINFSILNGEEGGKEDRPLIVQFCGNDPQQILTSAKALEPYCDAVDINLGCPQDIAKKGKYGAFLQDEWDLIYNIINTLHKNLSIPVTAKFRVFPSIEKTVEYAKMLERAGAQILTCHGRIREQRGHNTGLADWDKIRAVKEAVSVPVFANGNILYHSDIDCCLEATGADAVMSAEGNLYNPTLFVPNPPGRPAYDSGLHLPHADLAFEYLHIVKELKTKTPLSAVKGHLFKLMRPGLARELDLRDRLGKIKGDDPLDEYLEVVEEMKRRMDRDMKQVEGLPIEQLITVDSALGIKILPHWLAQPYWRPLTPSAPSHSKEATT</sequence>
<accession>A0ACB6Z7C3</accession>
<reference evidence="1" key="1">
    <citation type="submission" date="2019-10" db="EMBL/GenBank/DDBJ databases">
        <authorList>
            <consortium name="DOE Joint Genome Institute"/>
            <person name="Kuo A."/>
            <person name="Miyauchi S."/>
            <person name="Kiss E."/>
            <person name="Drula E."/>
            <person name="Kohler A."/>
            <person name="Sanchez-Garcia M."/>
            <person name="Andreopoulos B."/>
            <person name="Barry K.W."/>
            <person name="Bonito G."/>
            <person name="Buee M."/>
            <person name="Carver A."/>
            <person name="Chen C."/>
            <person name="Cichocki N."/>
            <person name="Clum A."/>
            <person name="Culley D."/>
            <person name="Crous P.W."/>
            <person name="Fauchery L."/>
            <person name="Girlanda M."/>
            <person name="Hayes R."/>
            <person name="Keri Z."/>
            <person name="Labutti K."/>
            <person name="Lipzen A."/>
            <person name="Lombard V."/>
            <person name="Magnuson J."/>
            <person name="Maillard F."/>
            <person name="Morin E."/>
            <person name="Murat C."/>
            <person name="Nolan M."/>
            <person name="Ohm R."/>
            <person name="Pangilinan J."/>
            <person name="Pereira M."/>
            <person name="Perotto S."/>
            <person name="Peter M."/>
            <person name="Riley R."/>
            <person name="Sitrit Y."/>
            <person name="Stielow B."/>
            <person name="Szollosi G."/>
            <person name="Zifcakova L."/>
            <person name="Stursova M."/>
            <person name="Spatafora J.W."/>
            <person name="Tedersoo L."/>
            <person name="Vaario L.-M."/>
            <person name="Yamada A."/>
            <person name="Yan M."/>
            <person name="Wang P."/>
            <person name="Xu J."/>
            <person name="Bruns T."/>
            <person name="Baldrian P."/>
            <person name="Vilgalys R."/>
            <person name="Henrissat B."/>
            <person name="Grigoriev I.V."/>
            <person name="Hibbett D."/>
            <person name="Nagy L.G."/>
            <person name="Martin F.M."/>
        </authorList>
    </citation>
    <scope>NUCLEOTIDE SEQUENCE</scope>
    <source>
        <strain evidence="1">P2</strain>
    </source>
</reference>